<dbReference type="GO" id="GO:0005881">
    <property type="term" value="C:cytoplasmic microtubule"/>
    <property type="evidence" value="ECO:0007669"/>
    <property type="project" value="TreeGrafter"/>
</dbReference>
<evidence type="ECO:0000256" key="1">
    <source>
        <dbReference type="ARBA" id="ARBA00004186"/>
    </source>
</evidence>
<name>A0A1E3QLK8_9ASCO</name>
<evidence type="ECO:0000256" key="2">
    <source>
        <dbReference type="ARBA" id="ARBA00009549"/>
    </source>
</evidence>
<feature type="compositionally biased region" description="Basic and acidic residues" evidence="7">
    <location>
        <begin position="1183"/>
        <end position="1197"/>
    </location>
</feature>
<feature type="compositionally biased region" description="Basic and acidic residues" evidence="7">
    <location>
        <begin position="270"/>
        <end position="286"/>
    </location>
</feature>
<dbReference type="Pfam" id="PF12348">
    <property type="entry name" value="CLASP_N"/>
    <property type="match status" value="2"/>
</dbReference>
<dbReference type="GO" id="GO:0051301">
    <property type="term" value="P:cell division"/>
    <property type="evidence" value="ECO:0007669"/>
    <property type="project" value="UniProtKB-KW"/>
</dbReference>
<reference evidence="10" key="1">
    <citation type="submission" date="2016-05" db="EMBL/GenBank/DDBJ databases">
        <title>Comparative genomics of biotechnologically important yeasts.</title>
        <authorList>
            <consortium name="DOE Joint Genome Institute"/>
            <person name="Riley R."/>
            <person name="Haridas S."/>
            <person name="Wolfe K.H."/>
            <person name="Lopes M.R."/>
            <person name="Hittinger C.T."/>
            <person name="Goker M."/>
            <person name="Salamov A."/>
            <person name="Wisecaver J."/>
            <person name="Long T.M."/>
            <person name="Aerts A.L."/>
            <person name="Barry K."/>
            <person name="Choi C."/>
            <person name="Clum A."/>
            <person name="Coughlan A.Y."/>
            <person name="Deshpande S."/>
            <person name="Douglass A.P."/>
            <person name="Hanson S.J."/>
            <person name="Klenk H.-P."/>
            <person name="Labutti K."/>
            <person name="Lapidus A."/>
            <person name="Lindquist E."/>
            <person name="Lipzen A."/>
            <person name="Meier-Kolthoff J.P."/>
            <person name="Ohm R.A."/>
            <person name="Otillar R.P."/>
            <person name="Pangilinan J."/>
            <person name="Peng Y."/>
            <person name="Rokas A."/>
            <person name="Rosa C.A."/>
            <person name="Scheuner C."/>
            <person name="Sibirny A.A."/>
            <person name="Slot J.C."/>
            <person name="Stielow J.B."/>
            <person name="Sun H."/>
            <person name="Kurtzman C.P."/>
            <person name="Blackwell M."/>
            <person name="Grigoriev I.V."/>
            <person name="Jeffries T.W."/>
        </authorList>
    </citation>
    <scope>NUCLEOTIDE SEQUENCE [LARGE SCALE GENOMIC DNA]</scope>
    <source>
        <strain evidence="10">NRRL Y-12698</strain>
    </source>
</reference>
<evidence type="ECO:0000313" key="9">
    <source>
        <dbReference type="EMBL" id="ODQ77962.1"/>
    </source>
</evidence>
<evidence type="ECO:0000259" key="8">
    <source>
        <dbReference type="SMART" id="SM01349"/>
    </source>
</evidence>
<keyword evidence="6" id="KW-0498">Mitosis</keyword>
<accession>A0A1E3QLK8</accession>
<feature type="domain" description="TOG" evidence="8">
    <location>
        <begin position="3"/>
        <end position="218"/>
    </location>
</feature>
<feature type="domain" description="TOG" evidence="8">
    <location>
        <begin position="387"/>
        <end position="620"/>
    </location>
</feature>
<evidence type="ECO:0000256" key="7">
    <source>
        <dbReference type="SAM" id="MobiDB-lite"/>
    </source>
</evidence>
<evidence type="ECO:0000256" key="4">
    <source>
        <dbReference type="ARBA" id="ARBA00022618"/>
    </source>
</evidence>
<dbReference type="InterPro" id="IPR034085">
    <property type="entry name" value="TOG"/>
</dbReference>
<proteinExistence type="inferred from homology"/>
<dbReference type="SUPFAM" id="SSF48371">
    <property type="entry name" value="ARM repeat"/>
    <property type="match status" value="1"/>
</dbReference>
<dbReference type="PANTHER" id="PTHR21567:SF9">
    <property type="entry name" value="CLIP-ASSOCIATING PROTEIN"/>
    <property type="match status" value="1"/>
</dbReference>
<dbReference type="GO" id="GO:1990023">
    <property type="term" value="C:mitotic spindle midzone"/>
    <property type="evidence" value="ECO:0007669"/>
    <property type="project" value="TreeGrafter"/>
</dbReference>
<dbReference type="PANTHER" id="PTHR21567">
    <property type="entry name" value="CLASP"/>
    <property type="match status" value="1"/>
</dbReference>
<organism evidence="9 10">
    <name type="scientific">Babjeviella inositovora NRRL Y-12698</name>
    <dbReference type="NCBI Taxonomy" id="984486"/>
    <lineage>
        <taxon>Eukaryota</taxon>
        <taxon>Fungi</taxon>
        <taxon>Dikarya</taxon>
        <taxon>Ascomycota</taxon>
        <taxon>Saccharomycotina</taxon>
        <taxon>Pichiomycetes</taxon>
        <taxon>Serinales incertae sedis</taxon>
        <taxon>Babjeviella</taxon>
    </lineage>
</organism>
<dbReference type="RefSeq" id="XP_018983290.1">
    <property type="nucleotide sequence ID" value="XM_019129667.1"/>
</dbReference>
<keyword evidence="10" id="KW-1185">Reference proteome</keyword>
<dbReference type="GO" id="GO:0005815">
    <property type="term" value="C:microtubule organizing center"/>
    <property type="evidence" value="ECO:0007669"/>
    <property type="project" value="TreeGrafter"/>
</dbReference>
<evidence type="ECO:0000256" key="3">
    <source>
        <dbReference type="ARBA" id="ARBA00016012"/>
    </source>
</evidence>
<dbReference type="OrthoDB" id="46159at2759"/>
<feature type="compositionally biased region" description="Polar residues" evidence="7">
    <location>
        <begin position="1154"/>
        <end position="1177"/>
    </location>
</feature>
<comment type="subcellular location">
    <subcellularLocation>
        <location evidence="1">Cytoplasm</location>
        <location evidence="1">Cytoskeleton</location>
        <location evidence="1">Spindle</location>
    </subcellularLocation>
</comment>
<gene>
    <name evidence="9" type="ORF">BABINDRAFT_163013</name>
</gene>
<sequence>MPGIVDGESLYAIVTSTSPHQTKLDRLADFKTHVKRDFVDLRQVPRYFEALSVATDASDPQIASVAFLAMCHLVKRVSMQDRTGVLAPCAYLVLPLLLAKLVDLRNSLRVSAKKALEAYWLVCPSEVAQAMRDSGLAHTNTRVRIECLAWLQQLVEQPRQNTAVFRPFVSAVVVLLGEEAVREAAVRVLASYVKYGRDKLAKLELQREMQRLGVERGVVARIMGPGASHHSDTGLHANPITINTGNAMAHTLGSGNAIGHTPGHGSFAPKDTRVDTKTDPKLEIDPPSRASHRLRSASPAHDARLMIPKRTSHPDLRARNERDDRRVSQSSKHEGSKRESSLDIPSASPSVPLSITASPTASVASILAKLPGYPLDTVTPIFILESHLHQELEAMTCFQDKETEFNWSSREKAVLRLRGMLRGNIADHSETFILLLKSHLVEGIGKAVMSLRTTLSTNGCQLVKELGHFCGAELDSSLVEHLMLPLFRLSSATKKIASMNAHLAMCGLLANCAFHSRVLAMMSNVAAEKNTQPRLFLATWLQILLVRFGATAVFDHNAGWEAIEGCMVKCLSDPNPAVREQMRTTFWVFYQKAPVRGEALLASLRIDVNVKKALDRSKPKSLGEPLAPKARPSVKEFVARNKEELGRKSMGSLRQLPFPAARLEHKNVRSVSQNSQREAPQRLRKASIGDFRRERPEKERAKDEKERTKDEKERVKDEKERAKDEAERTRNESPVGRIRKMEEKEKSAGSSEYDPHNDPIVQFLSSSSQELKAEGVNLLKYAVMGDEVLSAKVNQLLMEISLLDPFLLQPLFGLRDLLPRVFPFFTIDNFMRVLALNYTPEMVNVQFIATLAQLMSIDDFYLSIYNLMSYTIDIKAISNKRITMQVIKYKLKFVRFYLFVLTQSMAQLPLNDEFYLSIVEVLFRSLSLLKSLSDLYEPYTHLLRLCFSMNPQLFQMKLLQMVQYIREEIHAMVSEERDEGGVPRVSSENEDEMIDGVMASSLYEMTMVNPRQKMEGVPGFQSDMTMIVPKFHKSLDKPPEVILSASAGHLAGPRSQAAPASIHALTDTSHNQVPQSIREELTGLVDVAMSKRAETDVATKNDAKLSERGLVKESTLDIVEQMNRKLVGPESDVEMNETLEASDIEMDCEASAGPVTTDQPSAIPQLNDDPLSQVQTDNEMDDDLNHSEHEDAPDDSHSNIELIPLIAPSGSDAIPIVTLPNLNVVAVPPELSSHDPASPSHKIRYSDASRLSSTLSQVQISCSPPNTAKIQRMIEMSDPFVIATRKKPVEIYHDRKSLSALPDPVSALADSWFDFGVEKLAVHRSIRSSEYAAIGGFERICRHLGRGALTDGELVQLLTYMQAANPKNPGEGFHAYYASKGVAMVRSSVQGYFREIQAISEADNQKLNAQLRGLILLKQLLLNRDVTDISNFWDILVALTQIIDADEVDMTFAIEETRDEMINLSFLKCFELSIRQVKLQMMVPLHVYPLVFLLATMGKCAAHFETLSDDLIVSIDEMIEPLLSHHEADVRRFAIMVYAQFHRLAKEEKGGSVTAIMSRMSSAQRKLVKYYSER</sequence>
<feature type="compositionally biased region" description="Basic and acidic residues" evidence="7">
    <location>
        <begin position="690"/>
        <end position="731"/>
    </location>
</feature>
<dbReference type="GO" id="GO:0005876">
    <property type="term" value="C:spindle microtubule"/>
    <property type="evidence" value="ECO:0007669"/>
    <property type="project" value="TreeGrafter"/>
</dbReference>
<feature type="compositionally biased region" description="Polar residues" evidence="7">
    <location>
        <begin position="669"/>
        <end position="678"/>
    </location>
</feature>
<keyword evidence="4" id="KW-0132">Cell division</keyword>
<keyword evidence="5" id="KW-0493">Microtubule</keyword>
<dbReference type="Proteomes" id="UP000094336">
    <property type="component" value="Unassembled WGS sequence"/>
</dbReference>
<feature type="region of interest" description="Disordered" evidence="7">
    <location>
        <begin position="1151"/>
        <end position="1197"/>
    </location>
</feature>
<feature type="compositionally biased region" description="Basic and acidic residues" evidence="7">
    <location>
        <begin position="739"/>
        <end position="757"/>
    </location>
</feature>
<dbReference type="GO" id="GO:0008017">
    <property type="term" value="F:microtubule binding"/>
    <property type="evidence" value="ECO:0007669"/>
    <property type="project" value="TreeGrafter"/>
</dbReference>
<dbReference type="GO" id="GO:0060172">
    <property type="term" value="P:astral microtubule depolymerization"/>
    <property type="evidence" value="ECO:0007669"/>
    <property type="project" value="TreeGrafter"/>
</dbReference>
<dbReference type="GeneID" id="30147520"/>
<feature type="region of interest" description="Disordered" evidence="7">
    <location>
        <begin position="664"/>
        <end position="759"/>
    </location>
</feature>
<protein>
    <recommendedName>
        <fullName evidence="3">Protein STU1</fullName>
    </recommendedName>
</protein>
<dbReference type="Gene3D" id="1.25.10.10">
    <property type="entry name" value="Leucine-rich Repeat Variant"/>
    <property type="match status" value="2"/>
</dbReference>
<dbReference type="SMART" id="SM01349">
    <property type="entry name" value="TOG"/>
    <property type="match status" value="2"/>
</dbReference>
<dbReference type="GO" id="GO:0090307">
    <property type="term" value="P:mitotic spindle assembly"/>
    <property type="evidence" value="ECO:0007669"/>
    <property type="project" value="TreeGrafter"/>
</dbReference>
<evidence type="ECO:0000256" key="5">
    <source>
        <dbReference type="ARBA" id="ARBA00022701"/>
    </source>
</evidence>
<comment type="similarity">
    <text evidence="2">Belongs to the CLASP family.</text>
</comment>
<evidence type="ECO:0000256" key="6">
    <source>
        <dbReference type="ARBA" id="ARBA00022776"/>
    </source>
</evidence>
<feature type="compositionally biased region" description="Basic and acidic residues" evidence="7">
    <location>
        <begin position="312"/>
        <end position="341"/>
    </location>
</feature>
<keyword evidence="6" id="KW-0131">Cell cycle</keyword>
<dbReference type="EMBL" id="KV454437">
    <property type="protein sequence ID" value="ODQ77962.1"/>
    <property type="molecule type" value="Genomic_DNA"/>
</dbReference>
<feature type="region of interest" description="Disordered" evidence="7">
    <location>
        <begin position="253"/>
        <end position="351"/>
    </location>
</feature>
<dbReference type="InterPro" id="IPR011989">
    <property type="entry name" value="ARM-like"/>
</dbReference>
<evidence type="ECO:0000313" key="10">
    <source>
        <dbReference type="Proteomes" id="UP000094336"/>
    </source>
</evidence>
<dbReference type="InterPro" id="IPR016024">
    <property type="entry name" value="ARM-type_fold"/>
</dbReference>
<dbReference type="InterPro" id="IPR024395">
    <property type="entry name" value="CLASP_N_dom"/>
</dbReference>
<dbReference type="STRING" id="984486.A0A1E3QLK8"/>